<dbReference type="Proteomes" id="UP000823521">
    <property type="component" value="Unassembled WGS sequence"/>
</dbReference>
<dbReference type="Pfam" id="PF00709">
    <property type="entry name" value="Adenylsucc_synt"/>
    <property type="match status" value="1"/>
</dbReference>
<feature type="active site" description="Proton acceptor" evidence="7">
    <location>
        <position position="13"/>
    </location>
</feature>
<dbReference type="RefSeq" id="WP_208814582.1">
    <property type="nucleotide sequence ID" value="NZ_WVUH01000139.1"/>
</dbReference>
<dbReference type="Gene3D" id="3.90.170.10">
    <property type="entry name" value="Adenylosuccinate Synthetase, subunit A, domain 3"/>
    <property type="match status" value="1"/>
</dbReference>
<feature type="binding site" evidence="7">
    <location>
        <position position="13"/>
    </location>
    <ligand>
        <name>Mg(2+)</name>
        <dbReference type="ChEBI" id="CHEBI:18420"/>
    </ligand>
</feature>
<dbReference type="EC" id="6.3.4.4" evidence="7"/>
<organism evidence="8 9">
    <name type="scientific">Micromonospora echinofusca</name>
    <dbReference type="NCBI Taxonomy" id="47858"/>
    <lineage>
        <taxon>Bacteria</taxon>
        <taxon>Bacillati</taxon>
        <taxon>Actinomycetota</taxon>
        <taxon>Actinomycetes</taxon>
        <taxon>Micromonosporales</taxon>
        <taxon>Micromonosporaceae</taxon>
        <taxon>Micromonospora</taxon>
    </lineage>
</organism>
<evidence type="ECO:0000256" key="6">
    <source>
        <dbReference type="ARBA" id="ARBA00023134"/>
    </source>
</evidence>
<keyword evidence="4 7" id="KW-0658">Purine biosynthesis</keyword>
<evidence type="ECO:0000256" key="5">
    <source>
        <dbReference type="ARBA" id="ARBA00022842"/>
    </source>
</evidence>
<dbReference type="InterPro" id="IPR042110">
    <property type="entry name" value="Adenylosuccinate_synth_dom2"/>
</dbReference>
<keyword evidence="3 7" id="KW-0547">Nucleotide-binding</keyword>
<protein>
    <recommendedName>
        <fullName evidence="7">Adenylosuccinate synthetase</fullName>
        <shortName evidence="7">AMPSase</shortName>
        <shortName evidence="7">AdSS</shortName>
        <ecNumber evidence="7">6.3.4.4</ecNumber>
    </recommendedName>
    <alternativeName>
        <fullName evidence="7">IMP--aspartate ligase</fullName>
    </alternativeName>
</protein>
<evidence type="ECO:0000313" key="8">
    <source>
        <dbReference type="EMBL" id="MBO4207690.1"/>
    </source>
</evidence>
<reference evidence="8 9" key="1">
    <citation type="submission" date="2019-12" db="EMBL/GenBank/DDBJ databases">
        <title>Whole genome sequencing of endophytic Actinobacterium Micromonospora sp. MPMI6T.</title>
        <authorList>
            <person name="Evv R."/>
            <person name="Podile A.R."/>
        </authorList>
    </citation>
    <scope>NUCLEOTIDE SEQUENCE [LARGE SCALE GENOMIC DNA]</scope>
    <source>
        <strain evidence="8 9">MPMI6</strain>
    </source>
</reference>
<sequence>MTHVIVADLGYGDAGKGTIVDWLCARGVGGRAVTAVVRYNGGAQAAHTVVLPDGRRHTFAQFGAGTFRPGVRTHLSRFTVVDPLALVVEADHLASVGVTDAFDRLTVDAAALLATPWHRAANQARETARGADRHGSCGRGVGETMAYALAHPGDAPRVADCRTPAVLADKLALLRDRLTAELGPLDGPGSAGVPPVRACVDAFTAFAARVPVVDGGYLPALLRAGPVVFEGAQGVLLDEWHGFHPYTTWSTTTFANAQTLLAEAGQAGDVVRLGVLRAFTTRHGAGPLVTEDPTLPLTDPHNPANEWQGAMRFGHFDAVAHRYALEVAGGVDGIALTHLDAVPPQVRLCQAYDWTERLVPGPAGDLDRQAALTRRLAHTVPRYDAPPPVDRVGAVTDALGVPVAVTSYGPTAADKSLTAHAPGALAALSPAGVT</sequence>
<dbReference type="SUPFAM" id="SSF52540">
    <property type="entry name" value="P-loop containing nucleoside triphosphate hydrolases"/>
    <property type="match status" value="1"/>
</dbReference>
<name>A0ABS3VT61_MICEH</name>
<dbReference type="Gene3D" id="1.10.300.10">
    <property type="entry name" value="Adenylosuccinate Synthetase, subunit A, domain 2"/>
    <property type="match status" value="1"/>
</dbReference>
<dbReference type="InterPro" id="IPR042111">
    <property type="entry name" value="Adenylosuccinate_synth_dom3"/>
</dbReference>
<evidence type="ECO:0000256" key="3">
    <source>
        <dbReference type="ARBA" id="ARBA00022741"/>
    </source>
</evidence>
<keyword evidence="1 7" id="KW-0436">Ligase</keyword>
<dbReference type="InterPro" id="IPR042109">
    <property type="entry name" value="Adenylosuccinate_synth_dom1"/>
</dbReference>
<evidence type="ECO:0000313" key="9">
    <source>
        <dbReference type="Proteomes" id="UP000823521"/>
    </source>
</evidence>
<evidence type="ECO:0000256" key="4">
    <source>
        <dbReference type="ARBA" id="ARBA00022755"/>
    </source>
</evidence>
<dbReference type="PANTHER" id="PTHR11846:SF0">
    <property type="entry name" value="ADENYLOSUCCINATE SYNTHETASE"/>
    <property type="match status" value="1"/>
</dbReference>
<evidence type="ECO:0000256" key="7">
    <source>
        <dbReference type="HAMAP-Rule" id="MF_00011"/>
    </source>
</evidence>
<proteinExistence type="inferred from homology"/>
<comment type="similarity">
    <text evidence="7">Belongs to the adenylosuccinate synthetase family.</text>
</comment>
<evidence type="ECO:0000256" key="1">
    <source>
        <dbReference type="ARBA" id="ARBA00022598"/>
    </source>
</evidence>
<feature type="binding site" description="in other chain" evidence="7">
    <location>
        <position position="248"/>
    </location>
    <ligand>
        <name>IMP</name>
        <dbReference type="ChEBI" id="CHEBI:58053"/>
        <note>ligand shared between dimeric partners</note>
    </ligand>
</feature>
<feature type="active site" description="Proton donor" evidence="7">
    <location>
        <position position="47"/>
    </location>
</feature>
<dbReference type="InterPro" id="IPR001114">
    <property type="entry name" value="Adenylosuccinate_synthetase"/>
</dbReference>
<dbReference type="InterPro" id="IPR027417">
    <property type="entry name" value="P-loop_NTPase"/>
</dbReference>
<comment type="caution">
    <text evidence="8">The sequence shown here is derived from an EMBL/GenBank/DDBJ whole genome shotgun (WGS) entry which is preliminary data.</text>
</comment>
<comment type="subcellular location">
    <subcellularLocation>
        <location evidence="7">Cytoplasm</location>
    </subcellularLocation>
</comment>
<comment type="function">
    <text evidence="7">Plays an important role in the de novo pathway of purine nucleotide biosynthesis. Catalyzes the first committed step in the biosynthesis of AMP from IMP.</text>
</comment>
<comment type="cofactor">
    <cofactor evidence="7">
        <name>Mg(2+)</name>
        <dbReference type="ChEBI" id="CHEBI:18420"/>
    </cofactor>
    <text evidence="7">Binds 1 Mg(2+) ion per subunit.</text>
</comment>
<dbReference type="PANTHER" id="PTHR11846">
    <property type="entry name" value="ADENYLOSUCCINATE SYNTHETASE"/>
    <property type="match status" value="1"/>
</dbReference>
<comment type="caution">
    <text evidence="7">Lacks conserved residue(s) required for the propagation of feature annotation.</text>
</comment>
<dbReference type="SMART" id="SM00788">
    <property type="entry name" value="Adenylsucc_synt"/>
    <property type="match status" value="1"/>
</dbReference>
<feature type="binding site" evidence="7">
    <location>
        <begin position="338"/>
        <end position="340"/>
    </location>
    <ligand>
        <name>GTP</name>
        <dbReference type="ChEBI" id="CHEBI:37565"/>
    </ligand>
</feature>
<comment type="catalytic activity">
    <reaction evidence="7">
        <text>IMP + L-aspartate + GTP = N(6)-(1,2-dicarboxyethyl)-AMP + GDP + phosphate + 2 H(+)</text>
        <dbReference type="Rhea" id="RHEA:15753"/>
        <dbReference type="ChEBI" id="CHEBI:15378"/>
        <dbReference type="ChEBI" id="CHEBI:29991"/>
        <dbReference type="ChEBI" id="CHEBI:37565"/>
        <dbReference type="ChEBI" id="CHEBI:43474"/>
        <dbReference type="ChEBI" id="CHEBI:57567"/>
        <dbReference type="ChEBI" id="CHEBI:58053"/>
        <dbReference type="ChEBI" id="CHEBI:58189"/>
        <dbReference type="EC" id="6.3.4.4"/>
    </reaction>
</comment>
<gene>
    <name evidence="7" type="primary">purA</name>
    <name evidence="8" type="ORF">GSF22_17020</name>
</gene>
<dbReference type="Gene3D" id="3.40.440.10">
    <property type="entry name" value="Adenylosuccinate Synthetase, subunit A, domain 1"/>
    <property type="match status" value="1"/>
</dbReference>
<dbReference type="HAMAP" id="MF_00011">
    <property type="entry name" value="Adenylosucc_synth"/>
    <property type="match status" value="1"/>
</dbReference>
<keyword evidence="2 7" id="KW-0479">Metal-binding</keyword>
<feature type="binding site" evidence="7">
    <location>
        <begin position="407"/>
        <end position="409"/>
    </location>
    <ligand>
        <name>GTP</name>
        <dbReference type="ChEBI" id="CHEBI:37565"/>
    </ligand>
</feature>
<evidence type="ECO:0000256" key="2">
    <source>
        <dbReference type="ARBA" id="ARBA00022723"/>
    </source>
</evidence>
<comment type="pathway">
    <text evidence="7">Purine metabolism; AMP biosynthesis via de novo pathway; AMP from IMP: step 1/2.</text>
</comment>
<keyword evidence="9" id="KW-1185">Reference proteome</keyword>
<comment type="subunit">
    <text evidence="7">Homodimer.</text>
</comment>
<dbReference type="EMBL" id="WVUH01000139">
    <property type="protein sequence ID" value="MBO4207690.1"/>
    <property type="molecule type" value="Genomic_DNA"/>
</dbReference>
<feature type="binding site" description="in other chain" evidence="7">
    <location>
        <position position="233"/>
    </location>
    <ligand>
        <name>IMP</name>
        <dbReference type="ChEBI" id="CHEBI:58053"/>
        <note>ligand shared between dimeric partners</note>
    </ligand>
</feature>
<accession>A0ABS3VT61</accession>
<keyword evidence="5 7" id="KW-0460">Magnesium</keyword>
<keyword evidence="6 7" id="KW-0342">GTP-binding</keyword>
<keyword evidence="7" id="KW-0963">Cytoplasm</keyword>